<dbReference type="InterPro" id="IPR017938">
    <property type="entry name" value="Riboflavin_synthase-like_b-brl"/>
</dbReference>
<feature type="transmembrane region" description="Helical" evidence="2">
    <location>
        <begin position="255"/>
        <end position="272"/>
    </location>
</feature>
<evidence type="ECO:0000313" key="5">
    <source>
        <dbReference type="Proteomes" id="UP000236845"/>
    </source>
</evidence>
<feature type="transmembrane region" description="Helical" evidence="2">
    <location>
        <begin position="110"/>
        <end position="130"/>
    </location>
</feature>
<dbReference type="SUPFAM" id="SSF52343">
    <property type="entry name" value="Ferredoxin reductase-like, C-terminal NADP-linked domain"/>
    <property type="match status" value="1"/>
</dbReference>
<keyword evidence="2" id="KW-0472">Membrane</keyword>
<feature type="compositionally biased region" description="Low complexity" evidence="1">
    <location>
        <begin position="318"/>
        <end position="340"/>
    </location>
</feature>
<comment type="caution">
    <text evidence="4">The sequence shown here is derived from an EMBL/GenBank/DDBJ whole genome shotgun (WGS) entry which is preliminary data.</text>
</comment>
<evidence type="ECO:0000256" key="2">
    <source>
        <dbReference type="SAM" id="Phobius"/>
    </source>
</evidence>
<dbReference type="SUPFAM" id="SSF63380">
    <property type="entry name" value="Riboflavin synthase domain-like"/>
    <property type="match status" value="1"/>
</dbReference>
<dbReference type="Proteomes" id="UP000236845">
    <property type="component" value="Unassembled WGS sequence"/>
</dbReference>
<name>A0A2H0YQY1_9BACT</name>
<evidence type="ECO:0000259" key="3">
    <source>
        <dbReference type="PROSITE" id="PS51384"/>
    </source>
</evidence>
<dbReference type="PANTHER" id="PTHR47354:SF5">
    <property type="entry name" value="PROTEIN RFBI"/>
    <property type="match status" value="1"/>
</dbReference>
<dbReference type="PANTHER" id="PTHR47354">
    <property type="entry name" value="NADH OXIDOREDUCTASE HCR"/>
    <property type="match status" value="1"/>
</dbReference>
<dbReference type="Gene3D" id="2.40.30.10">
    <property type="entry name" value="Translation factors"/>
    <property type="match status" value="1"/>
</dbReference>
<feature type="compositionally biased region" description="Polar residues" evidence="1">
    <location>
        <begin position="288"/>
        <end position="317"/>
    </location>
</feature>
<sequence length="360" mass="39466">MKRYKTYLVNSRFISARVLELSVARSNSRSFPDFLPGQYATLSFPLHQKLRGERSFSIASSPTDSSVWRFGIKIFGRYTSALQDLRPGEPVMVGGPFGKFSFDQFKDQSAVFLAGGIGITPFVSMIRWATNKKLSNDLTLFYSVRSLADAPYREDFYALEMLSPHLKVIYVTSDLAGNDPSARIISGRINADLIARFLLKKLEDKSYFICGPLPFMKAMEKIIGGFGVPKQFIKTEKFGIGSKAFIETGSPMPKIAFAAWGLAAAVVFGVVVRMEQARRSNAATQNLVNSPSIEATNNNAPGSAVPSMNNVNQAAPITNTSQPSVSNNNSQNQSSGTITQPSQPFQSPRAAPFVPRTRMS</sequence>
<keyword evidence="2" id="KW-1133">Transmembrane helix</keyword>
<dbReference type="InterPro" id="IPR039261">
    <property type="entry name" value="FNR_nucleotide-bd"/>
</dbReference>
<protein>
    <recommendedName>
        <fullName evidence="3">FAD-binding FR-type domain-containing protein</fullName>
    </recommendedName>
</protein>
<dbReference type="Gene3D" id="3.40.50.80">
    <property type="entry name" value="Nucleotide-binding domain of ferredoxin-NADP reductase (FNR) module"/>
    <property type="match status" value="1"/>
</dbReference>
<dbReference type="PRINTS" id="PR00410">
    <property type="entry name" value="PHEHYDRXLASE"/>
</dbReference>
<feature type="region of interest" description="Disordered" evidence="1">
    <location>
        <begin position="288"/>
        <end position="360"/>
    </location>
</feature>
<proteinExistence type="predicted"/>
<gene>
    <name evidence="4" type="ORF">COT26_00880</name>
</gene>
<dbReference type="PROSITE" id="PS51384">
    <property type="entry name" value="FAD_FR"/>
    <property type="match status" value="1"/>
</dbReference>
<dbReference type="InterPro" id="IPR050415">
    <property type="entry name" value="MRET"/>
</dbReference>
<dbReference type="Pfam" id="PF00970">
    <property type="entry name" value="FAD_binding_6"/>
    <property type="match status" value="1"/>
</dbReference>
<dbReference type="InterPro" id="IPR017927">
    <property type="entry name" value="FAD-bd_FR_type"/>
</dbReference>
<evidence type="ECO:0000313" key="4">
    <source>
        <dbReference type="EMBL" id="PIS40888.1"/>
    </source>
</evidence>
<accession>A0A2H0YQY1</accession>
<organism evidence="4 5">
    <name type="scientific">Candidatus Kerfeldbacteria bacterium CG08_land_8_20_14_0_20_43_14</name>
    <dbReference type="NCBI Taxonomy" id="2014246"/>
    <lineage>
        <taxon>Bacteria</taxon>
        <taxon>Candidatus Kerfeldiibacteriota</taxon>
    </lineage>
</organism>
<keyword evidence="2" id="KW-0812">Transmembrane</keyword>
<feature type="domain" description="FAD-binding FR-type" evidence="3">
    <location>
        <begin position="1"/>
        <end position="103"/>
    </location>
</feature>
<dbReference type="InterPro" id="IPR008333">
    <property type="entry name" value="Cbr1-like_FAD-bd_dom"/>
</dbReference>
<reference evidence="5" key="1">
    <citation type="submission" date="2017-09" db="EMBL/GenBank/DDBJ databases">
        <title>Depth-based differentiation of microbial function through sediment-hosted aquifers and enrichment of novel symbionts in the deep terrestrial subsurface.</title>
        <authorList>
            <person name="Probst A.J."/>
            <person name="Ladd B."/>
            <person name="Jarett J.K."/>
            <person name="Geller-Mcgrath D.E."/>
            <person name="Sieber C.M.K."/>
            <person name="Emerson J.B."/>
            <person name="Anantharaman K."/>
            <person name="Thomas B.C."/>
            <person name="Malmstrom R."/>
            <person name="Stieglmeier M."/>
            <person name="Klingl A."/>
            <person name="Woyke T."/>
            <person name="Ryan C.M."/>
            <person name="Banfield J.F."/>
        </authorList>
    </citation>
    <scope>NUCLEOTIDE SEQUENCE [LARGE SCALE GENOMIC DNA]</scope>
</reference>
<evidence type="ECO:0000256" key="1">
    <source>
        <dbReference type="SAM" id="MobiDB-lite"/>
    </source>
</evidence>
<dbReference type="AlphaFoldDB" id="A0A2H0YQY1"/>
<dbReference type="EMBL" id="PEXW01000018">
    <property type="protein sequence ID" value="PIS40888.1"/>
    <property type="molecule type" value="Genomic_DNA"/>
</dbReference>
<dbReference type="InterPro" id="IPR001433">
    <property type="entry name" value="OxRdtase_FAD/NAD-bd"/>
</dbReference>
<dbReference type="Pfam" id="PF00175">
    <property type="entry name" value="NAD_binding_1"/>
    <property type="match status" value="1"/>
</dbReference>
<dbReference type="GO" id="GO:0016491">
    <property type="term" value="F:oxidoreductase activity"/>
    <property type="evidence" value="ECO:0007669"/>
    <property type="project" value="InterPro"/>
</dbReference>
<dbReference type="CDD" id="cd00322">
    <property type="entry name" value="FNR_like"/>
    <property type="match status" value="1"/>
</dbReference>